<evidence type="ECO:0000313" key="2">
    <source>
        <dbReference type="EMBL" id="MBP2189951.1"/>
    </source>
</evidence>
<dbReference type="EMBL" id="JAGGMR010000001">
    <property type="protein sequence ID" value="MBP2189951.1"/>
    <property type="molecule type" value="Genomic_DNA"/>
</dbReference>
<sequence length="261" mass="28307">MPTTSKQRSQEPEGDSPGTSREWQAFGTAVRTMVRNTGLSVRAAADQTYLSKSALWELANGKRKRAPSLDIVKRLHTLALSHTDADNVIGWDELFDLWSALAPVPDVPTAACASCGTAAATAVPAATVEKPASRHPSETVPVPPQRGDRHSRKTPSPAWPAVHDLARYITSDDWERVNGLMRHVGLETSPDETADAIASSRELNLHDAAETIISYAGRRAEGEVLRILHALNRQGLRDDADTLLESTLVNSRPSVRRIADG</sequence>
<evidence type="ECO:0000313" key="3">
    <source>
        <dbReference type="Proteomes" id="UP001519325"/>
    </source>
</evidence>
<dbReference type="Proteomes" id="UP001519325">
    <property type="component" value="Unassembled WGS sequence"/>
</dbReference>
<protein>
    <submittedName>
        <fullName evidence="2">Transcriptional regulator with XRE-family HTH domain</fullName>
    </submittedName>
</protein>
<feature type="region of interest" description="Disordered" evidence="1">
    <location>
        <begin position="1"/>
        <end position="21"/>
    </location>
</feature>
<gene>
    <name evidence="2" type="ORF">BJ987_002852</name>
</gene>
<name>A0ABS4QE27_9NOCA</name>
<feature type="region of interest" description="Disordered" evidence="1">
    <location>
        <begin position="127"/>
        <end position="157"/>
    </location>
</feature>
<accession>A0ABS4QE27</accession>
<reference evidence="2 3" key="1">
    <citation type="submission" date="2021-03" db="EMBL/GenBank/DDBJ databases">
        <title>Sequencing the genomes of 1000 actinobacteria strains.</title>
        <authorList>
            <person name="Klenk H.-P."/>
        </authorList>
    </citation>
    <scope>NUCLEOTIDE SEQUENCE [LARGE SCALE GENOMIC DNA]</scope>
    <source>
        <strain evidence="2 3">DSM 45516</strain>
    </source>
</reference>
<comment type="caution">
    <text evidence="2">The sequence shown here is derived from an EMBL/GenBank/DDBJ whole genome shotgun (WGS) entry which is preliminary data.</text>
</comment>
<organism evidence="2 3">
    <name type="scientific">Nocardia goodfellowii</name>
    <dbReference type="NCBI Taxonomy" id="882446"/>
    <lineage>
        <taxon>Bacteria</taxon>
        <taxon>Bacillati</taxon>
        <taxon>Actinomycetota</taxon>
        <taxon>Actinomycetes</taxon>
        <taxon>Mycobacteriales</taxon>
        <taxon>Nocardiaceae</taxon>
        <taxon>Nocardia</taxon>
    </lineage>
</organism>
<proteinExistence type="predicted"/>
<keyword evidence="3" id="KW-1185">Reference proteome</keyword>
<evidence type="ECO:0000256" key="1">
    <source>
        <dbReference type="SAM" id="MobiDB-lite"/>
    </source>
</evidence>